<accession>A0A178Z247</accession>
<evidence type="ECO:0000313" key="2">
    <source>
        <dbReference type="Proteomes" id="UP000078343"/>
    </source>
</evidence>
<dbReference type="Proteomes" id="UP000078343">
    <property type="component" value="Unassembled WGS sequence"/>
</dbReference>
<dbReference type="EMBL" id="LVYI01000018">
    <property type="protein sequence ID" value="OAP53862.1"/>
    <property type="molecule type" value="Genomic_DNA"/>
</dbReference>
<sequence>MGKHGIGKPYTQMRNAMMMGTLVIKDWKSIRMTASLYQREIDSAKYGRDSSRVTAVETLMKRTDKCFAVVSSGTGVEIKMIPVMEAMANGLPDTKMRYVTSAVSPVDLLERAVLVVSAVEELDNITFTDEERLAVAVVFAFSSRKTVEVISDDMFGVIRALQVDWSTDISSLLGAIAIGNMCKFAPFASSRPGARACQERDEALISY</sequence>
<dbReference type="AlphaFoldDB" id="A0A178Z247"/>
<dbReference type="RefSeq" id="XP_018687229.1">
    <property type="nucleotide sequence ID" value="XM_018843388.1"/>
</dbReference>
<keyword evidence="2" id="KW-1185">Reference proteome</keyword>
<reference evidence="1 2" key="1">
    <citation type="submission" date="2016-04" db="EMBL/GenBank/DDBJ databases">
        <title>Draft genome of Fonsecaea erecta CBS 125763.</title>
        <authorList>
            <person name="Weiss V.A."/>
            <person name="Vicente V.A."/>
            <person name="Raittz R.T."/>
            <person name="Moreno L.F."/>
            <person name="De Souza E.M."/>
            <person name="Pedrosa F.O."/>
            <person name="Steffens M.B."/>
            <person name="Faoro H."/>
            <person name="Tadra-Sfeir M.Z."/>
            <person name="Najafzadeh M.J."/>
            <person name="Felipe M.S."/>
            <person name="Teixeira M."/>
            <person name="Sun J."/>
            <person name="Xi L."/>
            <person name="Gomes R."/>
            <person name="De Azevedo C.M."/>
            <person name="Salgado C.G."/>
            <person name="Da Silva M.B."/>
            <person name="Nascimento M.F."/>
            <person name="Queiroz-Telles F."/>
            <person name="Attili D.S."/>
            <person name="Gorbushina A."/>
        </authorList>
    </citation>
    <scope>NUCLEOTIDE SEQUENCE [LARGE SCALE GENOMIC DNA]</scope>
    <source>
        <strain evidence="1 2">CBS 125763</strain>
    </source>
</reference>
<protein>
    <submittedName>
        <fullName evidence="1">Uncharacterized protein</fullName>
    </submittedName>
</protein>
<dbReference type="OrthoDB" id="5217548at2759"/>
<dbReference type="GeneID" id="30016051"/>
<name>A0A178Z247_9EURO</name>
<organism evidence="1 2">
    <name type="scientific">Fonsecaea erecta</name>
    <dbReference type="NCBI Taxonomy" id="1367422"/>
    <lineage>
        <taxon>Eukaryota</taxon>
        <taxon>Fungi</taxon>
        <taxon>Dikarya</taxon>
        <taxon>Ascomycota</taxon>
        <taxon>Pezizomycotina</taxon>
        <taxon>Eurotiomycetes</taxon>
        <taxon>Chaetothyriomycetidae</taxon>
        <taxon>Chaetothyriales</taxon>
        <taxon>Herpotrichiellaceae</taxon>
        <taxon>Fonsecaea</taxon>
    </lineage>
</organism>
<gene>
    <name evidence="1" type="ORF">AYL99_11884</name>
</gene>
<comment type="caution">
    <text evidence="1">The sequence shown here is derived from an EMBL/GenBank/DDBJ whole genome shotgun (WGS) entry which is preliminary data.</text>
</comment>
<evidence type="ECO:0000313" key="1">
    <source>
        <dbReference type="EMBL" id="OAP53862.1"/>
    </source>
</evidence>
<proteinExistence type="predicted"/>